<evidence type="ECO:0000256" key="4">
    <source>
        <dbReference type="ARBA" id="ARBA00023004"/>
    </source>
</evidence>
<dbReference type="Pfam" id="PF03055">
    <property type="entry name" value="RPE65"/>
    <property type="match status" value="1"/>
</dbReference>
<feature type="chain" id="PRO_5005192932" evidence="6">
    <location>
        <begin position="18"/>
        <end position="560"/>
    </location>
</feature>
<dbReference type="PANTHER" id="PTHR10543">
    <property type="entry name" value="BETA-CAROTENE DIOXYGENASE"/>
    <property type="match status" value="1"/>
</dbReference>
<evidence type="ECO:0000256" key="1">
    <source>
        <dbReference type="ARBA" id="ARBA00006787"/>
    </source>
</evidence>
<sequence>MALKAPALFALCQGVFAVLKNPSDSPLPAKYGGWRELYSTSVAISDLHSFNETLAAELDDSAVGRLSHFLTSIEPVDSLEMDMKEGSKGLEGVKNFRLLPGVFPEDMRYHFDGLASVMLLKFEDGKLKMRVKHFESEAYLHWNSCSLLYAGTGPKVGPHNCMTNPAVNLLPLNSQLWLTIDTAFWGQVDMETLETVESSITAPSLVLNAHPACDPQTGECFVQHGCGSLKNPLSDRVCIGKLETGKGGLNEQTLTEARMPKSKLIQHSHSPCVTPNYVVSKLDNFASRSPKWDQQGMLRFLQQEEDSLWLLMDRRTNESDVISSDLKFVNNHFWNCFEDPQTGALVVDSVAATDTYLDSYFAHRLGKGSPDWPSIFKPAQRCVLKEEEAQSAFELSGDSQGEDSTARFACEQLVKDDAQTGQPVYFDYPTFNPLWKMKANYRWFYAIAAKDPTAETGSRWFDQLVKVDVQSREVSASWSEEGTFLTEADFVVKNTDDEGEGGEDDGWLLSVAYREKENQSSLLVFDARTLTLIDEYPLGQIVPFHAHGVVCKGERCFTNP</sequence>
<feature type="binding site" evidence="5">
    <location>
        <position position="269"/>
    </location>
    <ligand>
        <name>Fe cation</name>
        <dbReference type="ChEBI" id="CHEBI:24875"/>
        <note>catalytic</note>
    </ligand>
</feature>
<evidence type="ECO:0000256" key="6">
    <source>
        <dbReference type="SAM" id="SignalP"/>
    </source>
</evidence>
<keyword evidence="3" id="KW-0560">Oxidoreductase</keyword>
<dbReference type="GO" id="GO:0046872">
    <property type="term" value="F:metal ion binding"/>
    <property type="evidence" value="ECO:0007669"/>
    <property type="project" value="UniProtKB-KW"/>
</dbReference>
<feature type="signal peptide" evidence="6">
    <location>
        <begin position="1"/>
        <end position="17"/>
    </location>
</feature>
<evidence type="ECO:0000256" key="3">
    <source>
        <dbReference type="ARBA" id="ARBA00023002"/>
    </source>
</evidence>
<keyword evidence="4 5" id="KW-0408">Iron</keyword>
<dbReference type="EMBL" id="CDMZ01005783">
    <property type="protein sequence ID" value="CEM54383.1"/>
    <property type="molecule type" value="Genomic_DNA"/>
</dbReference>
<dbReference type="InterPro" id="IPR004294">
    <property type="entry name" value="Carotenoid_Oase"/>
</dbReference>
<organism evidence="7">
    <name type="scientific">Chromera velia CCMP2878</name>
    <dbReference type="NCBI Taxonomy" id="1169474"/>
    <lineage>
        <taxon>Eukaryota</taxon>
        <taxon>Sar</taxon>
        <taxon>Alveolata</taxon>
        <taxon>Colpodellida</taxon>
        <taxon>Chromeraceae</taxon>
        <taxon>Chromera</taxon>
    </lineage>
</organism>
<proteinExistence type="inferred from homology"/>
<comment type="cofactor">
    <cofactor evidence="5">
        <name>Fe(2+)</name>
        <dbReference type="ChEBI" id="CHEBI:29033"/>
    </cofactor>
    <text evidence="5">Binds 1 Fe(2+) ion per subunit.</text>
</comment>
<evidence type="ECO:0000313" key="7">
    <source>
        <dbReference type="EMBL" id="CEM54383.1"/>
    </source>
</evidence>
<evidence type="ECO:0000256" key="2">
    <source>
        <dbReference type="ARBA" id="ARBA00022723"/>
    </source>
</evidence>
<keyword evidence="6" id="KW-0732">Signal</keyword>
<accession>A0A0G4IB33</accession>
<protein>
    <submittedName>
        <fullName evidence="7">Uncharacterized protein</fullName>
    </submittedName>
</protein>
<keyword evidence="2 5" id="KW-0479">Metal-binding</keyword>
<dbReference type="GO" id="GO:0010436">
    <property type="term" value="F:carotenoid dioxygenase activity"/>
    <property type="evidence" value="ECO:0007669"/>
    <property type="project" value="TreeGrafter"/>
</dbReference>
<dbReference type="VEuPathDB" id="CryptoDB:Cvel_12738"/>
<comment type="similarity">
    <text evidence="1">Belongs to the carotenoid oxygenase family.</text>
</comment>
<evidence type="ECO:0000256" key="5">
    <source>
        <dbReference type="PIRSR" id="PIRSR604294-1"/>
    </source>
</evidence>
<dbReference type="PANTHER" id="PTHR10543:SF24">
    <property type="entry name" value="CAROTENOID ISOMEROOXYGENASE"/>
    <property type="match status" value="1"/>
</dbReference>
<dbReference type="GO" id="GO:0016121">
    <property type="term" value="P:carotene catabolic process"/>
    <property type="evidence" value="ECO:0007669"/>
    <property type="project" value="TreeGrafter"/>
</dbReference>
<gene>
    <name evidence="7" type="ORF">Cvel_12738</name>
</gene>
<name>A0A0G4IB33_9ALVE</name>
<feature type="binding site" evidence="5">
    <location>
        <position position="332"/>
    </location>
    <ligand>
        <name>Fe cation</name>
        <dbReference type="ChEBI" id="CHEBI:24875"/>
        <note>catalytic</note>
    </ligand>
</feature>
<reference evidence="7" key="1">
    <citation type="submission" date="2014-11" db="EMBL/GenBank/DDBJ databases">
        <authorList>
            <person name="Otto D Thomas"/>
            <person name="Naeem Raeece"/>
        </authorList>
    </citation>
    <scope>NUCLEOTIDE SEQUENCE</scope>
</reference>
<feature type="binding site" evidence="5">
    <location>
        <position position="210"/>
    </location>
    <ligand>
        <name>Fe cation</name>
        <dbReference type="ChEBI" id="CHEBI:24875"/>
        <note>catalytic</note>
    </ligand>
</feature>
<dbReference type="AlphaFoldDB" id="A0A0G4IB33"/>